<sequence length="277" mass="33435">MSGICASGKEIYKDKIAMIIDSACNIFNWKKLNEKQIIAVWTIVIIPRIKYQLAAIVLNKMECISIMARLNVIIKKRAGLMKTTPNFVLYEKEIYGENKNIMFLENILEADRMTLIKWKHLCKEKGIKNEYIRQAEKNKIHIKYFDENEKPIRNKNENSRIIERRKEEDAIKPFEMLNNIMLKNEWLNKYNQFIKNNNIDIIDENDREYREILDLKKKMRKLLNDKKISQMIEHHFELVESALLTNDYNLIWKKWIITEGFWQWSMEKENHRCDMEK</sequence>
<dbReference type="AlphaFoldDB" id="A0A2P4PQS4"/>
<dbReference type="Proteomes" id="UP000018888">
    <property type="component" value="Unassembled WGS sequence"/>
</dbReference>
<gene>
    <name evidence="1" type="ORF">GLOIN_2v1779003</name>
</gene>
<dbReference type="EMBL" id="AUPC02000165">
    <property type="protein sequence ID" value="POG67741.1"/>
    <property type="molecule type" value="Genomic_DNA"/>
</dbReference>
<comment type="caution">
    <text evidence="1">The sequence shown here is derived from an EMBL/GenBank/DDBJ whole genome shotgun (WGS) entry which is preliminary data.</text>
</comment>
<organism evidence="1 2">
    <name type="scientific">Rhizophagus irregularis (strain DAOM 181602 / DAOM 197198 / MUCL 43194)</name>
    <name type="common">Arbuscular mycorrhizal fungus</name>
    <name type="synonym">Glomus intraradices</name>
    <dbReference type="NCBI Taxonomy" id="747089"/>
    <lineage>
        <taxon>Eukaryota</taxon>
        <taxon>Fungi</taxon>
        <taxon>Fungi incertae sedis</taxon>
        <taxon>Mucoromycota</taxon>
        <taxon>Glomeromycotina</taxon>
        <taxon>Glomeromycetes</taxon>
        <taxon>Glomerales</taxon>
        <taxon>Glomeraceae</taxon>
        <taxon>Rhizophagus</taxon>
    </lineage>
</organism>
<evidence type="ECO:0000313" key="2">
    <source>
        <dbReference type="Proteomes" id="UP000018888"/>
    </source>
</evidence>
<proteinExistence type="predicted"/>
<name>A0A2P4PQS4_RHIID</name>
<evidence type="ECO:0000313" key="1">
    <source>
        <dbReference type="EMBL" id="POG67741.1"/>
    </source>
</evidence>
<accession>A0A2P4PQS4</accession>
<reference evidence="1 2" key="2">
    <citation type="journal article" date="2018" name="New Phytol.">
        <title>High intraspecific genome diversity in the model arbuscular mycorrhizal symbiont Rhizophagus irregularis.</title>
        <authorList>
            <person name="Chen E.C.H."/>
            <person name="Morin E."/>
            <person name="Beaudet D."/>
            <person name="Noel J."/>
            <person name="Yildirir G."/>
            <person name="Ndikumana S."/>
            <person name="Charron P."/>
            <person name="St-Onge C."/>
            <person name="Giorgi J."/>
            <person name="Kruger M."/>
            <person name="Marton T."/>
            <person name="Ropars J."/>
            <person name="Grigoriev I.V."/>
            <person name="Hainaut M."/>
            <person name="Henrissat B."/>
            <person name="Roux C."/>
            <person name="Martin F."/>
            <person name="Corradi N."/>
        </authorList>
    </citation>
    <scope>NUCLEOTIDE SEQUENCE [LARGE SCALE GENOMIC DNA]</scope>
    <source>
        <strain evidence="1 2">DAOM 197198</strain>
    </source>
</reference>
<protein>
    <submittedName>
        <fullName evidence="1">Uncharacterized protein</fullName>
    </submittedName>
</protein>
<reference evidence="1 2" key="1">
    <citation type="journal article" date="2013" name="Proc. Natl. Acad. Sci. U.S.A.">
        <title>Genome of an arbuscular mycorrhizal fungus provides insight into the oldest plant symbiosis.</title>
        <authorList>
            <person name="Tisserant E."/>
            <person name="Malbreil M."/>
            <person name="Kuo A."/>
            <person name="Kohler A."/>
            <person name="Symeonidi A."/>
            <person name="Balestrini R."/>
            <person name="Charron P."/>
            <person name="Duensing N."/>
            <person name="Frei Dit Frey N."/>
            <person name="Gianinazzi-Pearson V."/>
            <person name="Gilbert L.B."/>
            <person name="Handa Y."/>
            <person name="Herr J.R."/>
            <person name="Hijri M."/>
            <person name="Koul R."/>
            <person name="Kawaguchi M."/>
            <person name="Krajinski F."/>
            <person name="Lammers P.J."/>
            <person name="Masclaux F.G."/>
            <person name="Murat C."/>
            <person name="Morin E."/>
            <person name="Ndikumana S."/>
            <person name="Pagni M."/>
            <person name="Petitpierre D."/>
            <person name="Requena N."/>
            <person name="Rosikiewicz P."/>
            <person name="Riley R."/>
            <person name="Saito K."/>
            <person name="San Clemente H."/>
            <person name="Shapiro H."/>
            <person name="van Tuinen D."/>
            <person name="Becard G."/>
            <person name="Bonfante P."/>
            <person name="Paszkowski U."/>
            <person name="Shachar-Hill Y.Y."/>
            <person name="Tuskan G.A."/>
            <person name="Young P.W."/>
            <person name="Sanders I.R."/>
            <person name="Henrissat B."/>
            <person name="Rensing S.A."/>
            <person name="Grigoriev I.V."/>
            <person name="Corradi N."/>
            <person name="Roux C."/>
            <person name="Martin F."/>
        </authorList>
    </citation>
    <scope>NUCLEOTIDE SEQUENCE [LARGE SCALE GENOMIC DNA]</scope>
    <source>
        <strain evidence="1 2">DAOM 197198</strain>
    </source>
</reference>
<keyword evidence="2" id="KW-1185">Reference proteome</keyword>